<dbReference type="InterPro" id="IPR007745">
    <property type="entry name" value="Cyt_c_oxidase_Cu-chaperone"/>
</dbReference>
<evidence type="ECO:0000256" key="5">
    <source>
        <dbReference type="ARBA" id="ARBA00022737"/>
    </source>
</evidence>
<dbReference type="NCBIfam" id="TIGR00756">
    <property type="entry name" value="PPR"/>
    <property type="match status" value="3"/>
</dbReference>
<reference evidence="11 12" key="1">
    <citation type="journal article" date="2024" name="G3 (Bethesda)">
        <title>Genome assembly of Hibiscus sabdariffa L. provides insights into metabolisms of medicinal natural products.</title>
        <authorList>
            <person name="Kim T."/>
        </authorList>
    </citation>
    <scope>NUCLEOTIDE SEQUENCE [LARGE SCALE GENOMIC DNA]</scope>
    <source>
        <strain evidence="11">TK-2024</strain>
        <tissue evidence="11">Old leaves</tissue>
    </source>
</reference>
<evidence type="ECO:0000313" key="11">
    <source>
        <dbReference type="EMBL" id="KAK9024554.1"/>
    </source>
</evidence>
<keyword evidence="7" id="KW-0496">Mitochondrion</keyword>
<dbReference type="Gene3D" id="1.10.287.1130">
    <property type="entry name" value="CytochromE C oxidase copper chaperone"/>
    <property type="match status" value="1"/>
</dbReference>
<evidence type="ECO:0000256" key="1">
    <source>
        <dbReference type="ARBA" id="ARBA00004569"/>
    </source>
</evidence>
<name>A0ABR2SHD3_9ROSI</name>
<feature type="repeat" description="PPR" evidence="10">
    <location>
        <begin position="9"/>
        <end position="43"/>
    </location>
</feature>
<keyword evidence="8" id="KW-1015">Disulfide bond</keyword>
<comment type="similarity">
    <text evidence="2">Belongs to the PPR family. P subfamily.</text>
</comment>
<keyword evidence="5" id="KW-0677">Repeat</keyword>
<evidence type="ECO:0000256" key="10">
    <source>
        <dbReference type="PROSITE-ProRule" id="PRU00708"/>
    </source>
</evidence>
<dbReference type="InterPro" id="IPR002885">
    <property type="entry name" value="PPR_rpt"/>
</dbReference>
<evidence type="ECO:0000313" key="12">
    <source>
        <dbReference type="Proteomes" id="UP001396334"/>
    </source>
</evidence>
<dbReference type="InterPro" id="IPR009069">
    <property type="entry name" value="Cys_alpha_HP_mot_SF"/>
</dbReference>
<keyword evidence="4" id="KW-0479">Metal-binding</keyword>
<evidence type="ECO:0000256" key="4">
    <source>
        <dbReference type="ARBA" id="ARBA00022723"/>
    </source>
</evidence>
<keyword evidence="9" id="KW-0143">Chaperone</keyword>
<evidence type="ECO:0000256" key="2">
    <source>
        <dbReference type="ARBA" id="ARBA00007626"/>
    </source>
</evidence>
<feature type="repeat" description="PPR" evidence="10">
    <location>
        <begin position="109"/>
        <end position="139"/>
    </location>
</feature>
<evidence type="ECO:0008006" key="13">
    <source>
        <dbReference type="Google" id="ProtNLM"/>
    </source>
</evidence>
<dbReference type="Proteomes" id="UP001396334">
    <property type="component" value="Unassembled WGS sequence"/>
</dbReference>
<dbReference type="SUPFAM" id="SSF47072">
    <property type="entry name" value="Cysteine alpha-hairpin motif"/>
    <property type="match status" value="1"/>
</dbReference>
<dbReference type="PANTHER" id="PTHR46128:SF356">
    <property type="entry name" value="PENTACOTRIPEPTIDE-REPEAT REGION OF PRORP DOMAIN-CONTAINING PROTEIN"/>
    <property type="match status" value="1"/>
</dbReference>
<dbReference type="EMBL" id="JBBPBN010000015">
    <property type="protein sequence ID" value="KAK9024554.1"/>
    <property type="molecule type" value="Genomic_DNA"/>
</dbReference>
<comment type="caution">
    <text evidence="11">The sequence shown here is derived from an EMBL/GenBank/DDBJ whole genome shotgun (WGS) entry which is preliminary data.</text>
</comment>
<evidence type="ECO:0000256" key="3">
    <source>
        <dbReference type="ARBA" id="ARBA00009241"/>
    </source>
</evidence>
<keyword evidence="12" id="KW-1185">Reference proteome</keyword>
<comment type="similarity">
    <text evidence="3">Belongs to the COX17 family.</text>
</comment>
<dbReference type="PROSITE" id="PS51375">
    <property type="entry name" value="PPR"/>
    <property type="match status" value="3"/>
</dbReference>
<dbReference type="InterPro" id="IPR050872">
    <property type="entry name" value="PPR_P_subfamily"/>
</dbReference>
<accession>A0ABR2SHD3</accession>
<evidence type="ECO:0000256" key="8">
    <source>
        <dbReference type="ARBA" id="ARBA00023157"/>
    </source>
</evidence>
<evidence type="ECO:0000256" key="7">
    <source>
        <dbReference type="ARBA" id="ARBA00023128"/>
    </source>
</evidence>
<dbReference type="InterPro" id="IPR011990">
    <property type="entry name" value="TPR-like_helical_dom_sf"/>
</dbReference>
<evidence type="ECO:0000256" key="6">
    <source>
        <dbReference type="ARBA" id="ARBA00023008"/>
    </source>
</evidence>
<organism evidence="11 12">
    <name type="scientific">Hibiscus sabdariffa</name>
    <name type="common">roselle</name>
    <dbReference type="NCBI Taxonomy" id="183260"/>
    <lineage>
        <taxon>Eukaryota</taxon>
        <taxon>Viridiplantae</taxon>
        <taxon>Streptophyta</taxon>
        <taxon>Embryophyta</taxon>
        <taxon>Tracheophyta</taxon>
        <taxon>Spermatophyta</taxon>
        <taxon>Magnoliopsida</taxon>
        <taxon>eudicotyledons</taxon>
        <taxon>Gunneridae</taxon>
        <taxon>Pentapetalae</taxon>
        <taxon>rosids</taxon>
        <taxon>malvids</taxon>
        <taxon>Malvales</taxon>
        <taxon>Malvaceae</taxon>
        <taxon>Malvoideae</taxon>
        <taxon>Hibiscus</taxon>
    </lineage>
</organism>
<proteinExistence type="inferred from homology"/>
<comment type="subcellular location">
    <subcellularLocation>
        <location evidence="1">Mitochondrion intermembrane space</location>
    </subcellularLocation>
</comment>
<dbReference type="Gene3D" id="1.25.40.10">
    <property type="entry name" value="Tetratricopeptide repeat domain"/>
    <property type="match status" value="2"/>
</dbReference>
<dbReference type="Pfam" id="PF05051">
    <property type="entry name" value="COX17"/>
    <property type="match status" value="1"/>
</dbReference>
<dbReference type="Pfam" id="PF13041">
    <property type="entry name" value="PPR_2"/>
    <property type="match status" value="2"/>
</dbReference>
<protein>
    <recommendedName>
        <fullName evidence="13">Pentatricopeptide repeat-containing protein</fullName>
    </recommendedName>
</protein>
<sequence length="288" mass="32166">MIENGCAPDIFSYNTMINGYCKVKRLDKAMELFHEISRKGLIPNNVTYNTLMQSKLEEALKLFQAMRNNGLELDIVPYSILMDGLCKARHINVAKELFYKLLENGLKPHVYTCTIMINGFLKEGLLDEAYQLFRSMRASLQLDIRERSDDLDGAFEGDKNQLENGKSDCGPPHAQFVQLQLAPHLHLPSFSARASTVTLLIGSFFASVALPRLQLNQGSATSTSGSEAKPKKTIYCACPKTKKLRDECIVEQGEEACAKMDRGSSYMPSRGGLQCLRLVLEVSIMKTI</sequence>
<dbReference type="PANTHER" id="PTHR46128">
    <property type="entry name" value="MITOCHONDRIAL GROUP I INTRON SPLICING FACTOR CCM1"/>
    <property type="match status" value="1"/>
</dbReference>
<feature type="repeat" description="PPR" evidence="10">
    <location>
        <begin position="74"/>
        <end position="108"/>
    </location>
</feature>
<evidence type="ECO:0000256" key="9">
    <source>
        <dbReference type="ARBA" id="ARBA00023186"/>
    </source>
</evidence>
<gene>
    <name evidence="11" type="ORF">V6N11_004712</name>
</gene>
<keyword evidence="6" id="KW-0186">Copper</keyword>